<feature type="transmembrane region" description="Helical" evidence="11">
    <location>
        <begin position="221"/>
        <end position="241"/>
    </location>
</feature>
<dbReference type="GO" id="GO:0016740">
    <property type="term" value="F:transferase activity"/>
    <property type="evidence" value="ECO:0007669"/>
    <property type="project" value="UniProtKB-KW"/>
</dbReference>
<dbReference type="InterPro" id="IPR036457">
    <property type="entry name" value="PPM-type-like_dom_sf"/>
</dbReference>
<dbReference type="Proteomes" id="UP000594688">
    <property type="component" value="Chromosome"/>
</dbReference>
<dbReference type="EMBL" id="CP048685">
    <property type="protein sequence ID" value="QPJ62546.1"/>
    <property type="molecule type" value="Genomic_DNA"/>
</dbReference>
<evidence type="ECO:0000256" key="2">
    <source>
        <dbReference type="ARBA" id="ARBA00022475"/>
    </source>
</evidence>
<dbReference type="InterPro" id="IPR005330">
    <property type="entry name" value="MHYT_dom"/>
</dbReference>
<evidence type="ECO:0000313" key="16">
    <source>
        <dbReference type="Proteomes" id="UP000594688"/>
    </source>
</evidence>
<dbReference type="GO" id="GO:0005886">
    <property type="term" value="C:plasma membrane"/>
    <property type="evidence" value="ECO:0007669"/>
    <property type="project" value="UniProtKB-SubCell"/>
</dbReference>
<protein>
    <submittedName>
        <fullName evidence="15">SpoIIE family protein phosphatase</fullName>
    </submittedName>
</protein>
<dbReference type="GO" id="GO:0000166">
    <property type="term" value="F:nucleotide binding"/>
    <property type="evidence" value="ECO:0007669"/>
    <property type="project" value="UniProtKB-KW"/>
</dbReference>
<evidence type="ECO:0000313" key="15">
    <source>
        <dbReference type="EMBL" id="QPJ62546.1"/>
    </source>
</evidence>
<dbReference type="Gene3D" id="3.30.450.20">
    <property type="entry name" value="PAS domain"/>
    <property type="match status" value="1"/>
</dbReference>
<dbReference type="CDD" id="cd18774">
    <property type="entry name" value="PDC2_HK_sensor"/>
    <property type="match status" value="1"/>
</dbReference>
<dbReference type="Gene3D" id="2.10.70.100">
    <property type="match status" value="1"/>
</dbReference>
<proteinExistence type="predicted"/>
<comment type="subcellular location">
    <subcellularLocation>
        <location evidence="1">Cell inner membrane</location>
        <topology evidence="1">Multi-pass membrane protein</topology>
    </subcellularLocation>
</comment>
<keyword evidence="9 11" id="KW-1133">Transmembrane helix</keyword>
<dbReference type="InterPro" id="IPR001932">
    <property type="entry name" value="PPM-type_phosphatase-like_dom"/>
</dbReference>
<keyword evidence="10 11" id="KW-0472">Membrane</keyword>
<feature type="transmembrane region" description="Helical" evidence="11">
    <location>
        <begin position="253"/>
        <end position="276"/>
    </location>
</feature>
<dbReference type="InterPro" id="IPR035965">
    <property type="entry name" value="PAS-like_dom_sf"/>
</dbReference>
<evidence type="ECO:0000256" key="10">
    <source>
        <dbReference type="ARBA" id="ARBA00023136"/>
    </source>
</evidence>
<dbReference type="NCBIfam" id="TIGR00229">
    <property type="entry name" value="sensory_box"/>
    <property type="match status" value="1"/>
</dbReference>
<dbReference type="SMART" id="SM00331">
    <property type="entry name" value="PP2C_SIG"/>
    <property type="match status" value="1"/>
</dbReference>
<evidence type="ECO:0000256" key="7">
    <source>
        <dbReference type="ARBA" id="ARBA00022741"/>
    </source>
</evidence>
<evidence type="ECO:0000256" key="3">
    <source>
        <dbReference type="ARBA" id="ARBA00022519"/>
    </source>
</evidence>
<dbReference type="SUPFAM" id="SSF55785">
    <property type="entry name" value="PYP-like sensor domain (PAS domain)"/>
    <property type="match status" value="1"/>
</dbReference>
<dbReference type="PANTHER" id="PTHR43156">
    <property type="entry name" value="STAGE II SPORULATION PROTEIN E-RELATED"/>
    <property type="match status" value="1"/>
</dbReference>
<dbReference type="InterPro" id="IPR052016">
    <property type="entry name" value="Bact_Sigma-Reg"/>
</dbReference>
<evidence type="ECO:0000256" key="8">
    <source>
        <dbReference type="ARBA" id="ARBA00022801"/>
    </source>
</evidence>
<feature type="transmembrane region" description="Helical" evidence="11">
    <location>
        <begin position="47"/>
        <end position="70"/>
    </location>
</feature>
<evidence type="ECO:0000256" key="1">
    <source>
        <dbReference type="ARBA" id="ARBA00004429"/>
    </source>
</evidence>
<feature type="domain" description="MHYT" evidence="14">
    <location>
        <begin position="9"/>
        <end position="204"/>
    </location>
</feature>
<dbReference type="PROSITE" id="PS50924">
    <property type="entry name" value="MHYT"/>
    <property type="match status" value="1"/>
</dbReference>
<evidence type="ECO:0000259" key="14">
    <source>
        <dbReference type="PROSITE" id="PS50924"/>
    </source>
</evidence>
<keyword evidence="3" id="KW-0997">Cell inner membrane</keyword>
<dbReference type="GO" id="GO:0016791">
    <property type="term" value="F:phosphatase activity"/>
    <property type="evidence" value="ECO:0007669"/>
    <property type="project" value="TreeGrafter"/>
</dbReference>
<dbReference type="PROSITE" id="PS50113">
    <property type="entry name" value="PAC"/>
    <property type="match status" value="1"/>
</dbReference>
<keyword evidence="8" id="KW-0378">Hydrolase</keyword>
<feature type="coiled-coil region" evidence="12">
    <location>
        <begin position="594"/>
        <end position="621"/>
    </location>
</feature>
<dbReference type="Gene3D" id="3.60.40.10">
    <property type="entry name" value="PPM-type phosphatase domain"/>
    <property type="match status" value="1"/>
</dbReference>
<dbReference type="InterPro" id="IPR000014">
    <property type="entry name" value="PAS"/>
</dbReference>
<dbReference type="InterPro" id="IPR000700">
    <property type="entry name" value="PAS-assoc_C"/>
</dbReference>
<feature type="transmembrane region" description="Helical" evidence="11">
    <location>
        <begin position="76"/>
        <end position="98"/>
    </location>
</feature>
<keyword evidence="12" id="KW-0175">Coiled coil</keyword>
<comment type="caution">
    <text evidence="11">Lacks conserved residue(s) required for the propagation of feature annotation.</text>
</comment>
<evidence type="ECO:0000256" key="5">
    <source>
        <dbReference type="ARBA" id="ARBA00022692"/>
    </source>
</evidence>
<keyword evidence="6" id="KW-0677">Repeat</keyword>
<feature type="transmembrane region" description="Helical" evidence="11">
    <location>
        <begin position="12"/>
        <end position="35"/>
    </location>
</feature>
<evidence type="ECO:0000259" key="13">
    <source>
        <dbReference type="PROSITE" id="PS50113"/>
    </source>
</evidence>
<dbReference type="CDD" id="cd00130">
    <property type="entry name" value="PAS"/>
    <property type="match status" value="1"/>
</dbReference>
<dbReference type="AlphaFoldDB" id="A0A7T0BX40"/>
<reference evidence="15 16" key="1">
    <citation type="submission" date="2020-02" db="EMBL/GenBank/DDBJ databases">
        <title>Genomic and physiological characterization of two novel Nitrospinaceae genera.</title>
        <authorList>
            <person name="Mueller A.J."/>
            <person name="Jung M.-Y."/>
            <person name="Strachan C.R."/>
            <person name="Herbold C.W."/>
            <person name="Kirkegaard R.H."/>
            <person name="Daims H."/>
        </authorList>
    </citation>
    <scope>NUCLEOTIDE SEQUENCE [LARGE SCALE GENOMIC DNA]</scope>
    <source>
        <strain evidence="15">EB</strain>
    </source>
</reference>
<organism evidence="15 16">
    <name type="scientific">Candidatus Nitronauta litoralis</name>
    <dbReference type="NCBI Taxonomy" id="2705533"/>
    <lineage>
        <taxon>Bacteria</taxon>
        <taxon>Pseudomonadati</taxon>
        <taxon>Nitrospinota/Tectimicrobiota group</taxon>
        <taxon>Nitrospinota</taxon>
        <taxon>Nitrospinia</taxon>
        <taxon>Nitrospinales</taxon>
        <taxon>Nitrospinaceae</taxon>
        <taxon>Candidatus Nitronauta</taxon>
    </lineage>
</organism>
<evidence type="ECO:0000256" key="4">
    <source>
        <dbReference type="ARBA" id="ARBA00022679"/>
    </source>
</evidence>
<dbReference type="KEGG" id="nli:G3M70_11960"/>
<feature type="coiled-coil region" evidence="12">
    <location>
        <begin position="459"/>
        <end position="486"/>
    </location>
</feature>
<dbReference type="FunFam" id="2.10.70.100:FF:000001">
    <property type="entry name" value="Sensory transduction histidine kinase"/>
    <property type="match status" value="1"/>
</dbReference>
<feature type="domain" description="PAC" evidence="13">
    <location>
        <begin position="551"/>
        <end position="603"/>
    </location>
</feature>
<evidence type="ECO:0000256" key="9">
    <source>
        <dbReference type="ARBA" id="ARBA00022989"/>
    </source>
</evidence>
<dbReference type="PANTHER" id="PTHR43156:SF2">
    <property type="entry name" value="STAGE II SPORULATION PROTEIN E"/>
    <property type="match status" value="1"/>
</dbReference>
<sequence>MDNILTSWHDPVLVTLSYVIAVLGAFVALTLILRYRQCPEEKRCKRLLAGASVSMGGGIWSMHFIGLMAMNLPVNVTYRFVPTVLSLIIAIAVTFYGFRRIVQEGVCGSILSQSGFLMGMGIILMHYLGMFALEFPGKIIWNPALVLTSVVIAITTANAALWIFLKMEPGESVRQNCKKISAAMIMGLAVCGMHYTGMAAADLVPLDHIPFHGKFTMESNLMAYSTVGMIVFILALALITSSAVEHMGSRQRLAVLILIMSGVVISVTVFSIYFLYQTGFIQQRQRMIEIVKSQARLVEAIGRFNKRIDPAALPQGAYQATLSQIRDAQKNYPGFGETGEFALARKENGKIKFMLHQRYNQSNSMPVIEMQSAEAIPMKRALMGKSGVMTGNDYRGVKVLAAFEPVPELALGLVVKMDVEELRAPYIKAALLTSGLGAVAIALGAWLFFGISNPMITRLEKEIKDRESAQKDLAKSKEDLSKAQEVAQLGNWVWEMKTDEVRWSDQTYRIMGYKPGDFETPAGQFEKAVHPSDWEEVDHIIEECVATGKPLEMEHRIVWPDGTIRYVLGKGEAILDETGTPIKLVGTIQDITERKKIQEEVQQLTLEKEKIENELEVAKLVQEGFLPEKPPSPPGVLFAAQSVPAKFVGGDFYDFIDLGEERLGLVLGDVSGKGVSAALFMAQLLSDLRNVSQLETDPSRIMSKVNDLQCRRSRRGMFATAVYLMLDLKRNSVSASNAGHPPVFVRSGKDGSLRQEAKEGGIPLGIMPSTDYKRMDFDLEAGDQVLTFTDGANEAINPEREPFGLDRLETIFKAHTGTPEELIIKIQSAITQFRHPQDPSDDLTLMAFKIL</sequence>
<feature type="transmembrane region" description="Helical" evidence="11">
    <location>
        <begin position="426"/>
        <end position="449"/>
    </location>
</feature>
<accession>A0A7T0BX40</accession>
<feature type="transmembrane region" description="Helical" evidence="11">
    <location>
        <begin position="139"/>
        <end position="165"/>
    </location>
</feature>
<name>A0A7T0BX40_9BACT</name>
<keyword evidence="2" id="KW-1003">Cell membrane</keyword>
<feature type="transmembrane region" description="Helical" evidence="11">
    <location>
        <begin position="110"/>
        <end position="133"/>
    </location>
</feature>
<keyword evidence="5 11" id="KW-0812">Transmembrane</keyword>
<evidence type="ECO:0000256" key="12">
    <source>
        <dbReference type="SAM" id="Coils"/>
    </source>
</evidence>
<dbReference type="InterPro" id="IPR001610">
    <property type="entry name" value="PAC"/>
</dbReference>
<evidence type="ECO:0000256" key="6">
    <source>
        <dbReference type="ARBA" id="ARBA00022737"/>
    </source>
</evidence>
<dbReference type="Pfam" id="PF03707">
    <property type="entry name" value="MHYT"/>
    <property type="match status" value="3"/>
</dbReference>
<dbReference type="Pfam" id="PF07228">
    <property type="entry name" value="SpoIIE"/>
    <property type="match status" value="1"/>
</dbReference>
<evidence type="ECO:0000256" key="11">
    <source>
        <dbReference type="PROSITE-ProRule" id="PRU00244"/>
    </source>
</evidence>
<gene>
    <name evidence="15" type="ORF">G3M70_11960</name>
</gene>
<dbReference type="InterPro" id="IPR013655">
    <property type="entry name" value="PAS_fold_3"/>
</dbReference>
<dbReference type="SMART" id="SM00086">
    <property type="entry name" value="PAC"/>
    <property type="match status" value="1"/>
</dbReference>
<keyword evidence="4" id="KW-0808">Transferase</keyword>
<keyword evidence="7" id="KW-0547">Nucleotide-binding</keyword>
<dbReference type="Pfam" id="PF08447">
    <property type="entry name" value="PAS_3"/>
    <property type="match status" value="1"/>
</dbReference>